<dbReference type="RefSeq" id="WP_037907159.1">
    <property type="nucleotide sequence ID" value="NZ_JEMU01000006.1"/>
</dbReference>
<evidence type="ECO:0000313" key="3">
    <source>
        <dbReference type="Proteomes" id="UP000027337"/>
    </source>
</evidence>
<reference evidence="2 3" key="1">
    <citation type="journal article" date="2014" name="Genome Announc.">
        <title>Draft Genome Sequences of Two Isolates of the Roseobacter Group, Sulfitobacter sp. Strains 3SOLIMAR09 and 1FIGIMAR09, from Harbors of Mallorca Island (Mediterranean Sea).</title>
        <authorList>
            <person name="Mas-Llado M."/>
            <person name="Pina-Villalonga J.M."/>
            <person name="Brunet-Galmes I."/>
            <person name="Nogales B."/>
            <person name="Bosch R."/>
        </authorList>
    </citation>
    <scope>NUCLEOTIDE SEQUENCE [LARGE SCALE GENOMIC DNA]</scope>
    <source>
        <strain evidence="2 3">1FIGIMAR09</strain>
    </source>
</reference>
<name>A0A061SV95_9RHOB</name>
<feature type="transmembrane region" description="Helical" evidence="1">
    <location>
        <begin position="106"/>
        <end position="128"/>
    </location>
</feature>
<protein>
    <recommendedName>
        <fullName evidence="4">YIP1 family protein</fullName>
    </recommendedName>
</protein>
<gene>
    <name evidence="2" type="ORF">PM02_08125</name>
</gene>
<keyword evidence="1" id="KW-1133">Transmembrane helix</keyword>
<dbReference type="STRING" id="83219.PM02_08125"/>
<feature type="transmembrane region" description="Helical" evidence="1">
    <location>
        <begin position="31"/>
        <end position="51"/>
    </location>
</feature>
<accession>A0A061SV95</accession>
<organism evidence="2 3">
    <name type="scientific">Sulfitobacter mediterraneus</name>
    <dbReference type="NCBI Taxonomy" id="83219"/>
    <lineage>
        <taxon>Bacteria</taxon>
        <taxon>Pseudomonadati</taxon>
        <taxon>Pseudomonadota</taxon>
        <taxon>Alphaproteobacteria</taxon>
        <taxon>Rhodobacterales</taxon>
        <taxon>Roseobacteraceae</taxon>
        <taxon>Sulfitobacter</taxon>
    </lineage>
</organism>
<evidence type="ECO:0008006" key="4">
    <source>
        <dbReference type="Google" id="ProtNLM"/>
    </source>
</evidence>
<feature type="transmembrane region" description="Helical" evidence="1">
    <location>
        <begin position="134"/>
        <end position="153"/>
    </location>
</feature>
<evidence type="ECO:0000256" key="1">
    <source>
        <dbReference type="SAM" id="Phobius"/>
    </source>
</evidence>
<keyword evidence="1" id="KW-0812">Transmembrane</keyword>
<comment type="caution">
    <text evidence="2">The sequence shown here is derived from an EMBL/GenBank/DDBJ whole genome shotgun (WGS) entry which is preliminary data.</text>
</comment>
<evidence type="ECO:0000313" key="2">
    <source>
        <dbReference type="EMBL" id="KAJ03315.1"/>
    </source>
</evidence>
<dbReference type="EMBL" id="JEMU01000006">
    <property type="protein sequence ID" value="KAJ03315.1"/>
    <property type="molecule type" value="Genomic_DNA"/>
</dbReference>
<keyword evidence="1" id="KW-0472">Membrane</keyword>
<proteinExistence type="predicted"/>
<feature type="transmembrane region" description="Helical" evidence="1">
    <location>
        <begin position="71"/>
        <end position="94"/>
    </location>
</feature>
<sequence length="161" mass="17220">MSATRDIVATYRGPGQVVRRLTGQGPREDRALIYLMLGCLMVFVAQTPRLAREAHETGTDLGMSMGGTLMAWLFIAPLLLYLIAFLSQLMARALGSSLSGFGARVALFWALLAASPVLLLWGLTAGFVGPGIEMTGVGMIWLAVFLWFWLGGLRGAAKGAS</sequence>
<dbReference type="eggNOG" id="ENOG5032FFG">
    <property type="taxonomic scope" value="Bacteria"/>
</dbReference>
<dbReference type="Proteomes" id="UP000027337">
    <property type="component" value="Unassembled WGS sequence"/>
</dbReference>
<dbReference type="AlphaFoldDB" id="A0A061SV95"/>
<keyword evidence="3" id="KW-1185">Reference proteome</keyword>